<sequence length="182" mass="20374">MKTQISNNTGRSRGHVLSGKVSSGDSDSSSPGEESLYQHYLMGCKKYLNKSTWSNKCSNFDDISEQHAFQFEQASSHNPEVQEDQMEVDEQQETVIPLDHASSQLKTPFSKFQDRGINQSEFPLEGSNFVGNIPENRKMLTVQLHGKDGKLVFKSSCIVDTTKKSIFQLNLGEGSMVEFKSL</sequence>
<feature type="region of interest" description="Disordered" evidence="1">
    <location>
        <begin position="1"/>
        <end position="34"/>
    </location>
</feature>
<gene>
    <name evidence="2" type="ORF">ECRASSUSDP1_LOCUS23437</name>
</gene>
<reference evidence="2" key="1">
    <citation type="submission" date="2023-07" db="EMBL/GenBank/DDBJ databases">
        <authorList>
            <consortium name="AG Swart"/>
            <person name="Singh M."/>
            <person name="Singh A."/>
            <person name="Seah K."/>
            <person name="Emmerich C."/>
        </authorList>
    </citation>
    <scope>NUCLEOTIDE SEQUENCE</scope>
    <source>
        <strain evidence="2">DP1</strain>
    </source>
</reference>
<proteinExistence type="predicted"/>
<evidence type="ECO:0000256" key="1">
    <source>
        <dbReference type="SAM" id="MobiDB-lite"/>
    </source>
</evidence>
<dbReference type="EMBL" id="CAMPGE010024108">
    <property type="protein sequence ID" value="CAI2381970.1"/>
    <property type="molecule type" value="Genomic_DNA"/>
</dbReference>
<comment type="caution">
    <text evidence="2">The sequence shown here is derived from an EMBL/GenBank/DDBJ whole genome shotgun (WGS) entry which is preliminary data.</text>
</comment>
<dbReference type="Proteomes" id="UP001295684">
    <property type="component" value="Unassembled WGS sequence"/>
</dbReference>
<evidence type="ECO:0000313" key="2">
    <source>
        <dbReference type="EMBL" id="CAI2381970.1"/>
    </source>
</evidence>
<protein>
    <submittedName>
        <fullName evidence="2">Uncharacterized protein</fullName>
    </submittedName>
</protein>
<name>A0AAD1Y1D4_EUPCR</name>
<feature type="compositionally biased region" description="Low complexity" evidence="1">
    <location>
        <begin position="22"/>
        <end position="34"/>
    </location>
</feature>
<dbReference type="AlphaFoldDB" id="A0AAD1Y1D4"/>
<evidence type="ECO:0000313" key="3">
    <source>
        <dbReference type="Proteomes" id="UP001295684"/>
    </source>
</evidence>
<accession>A0AAD1Y1D4</accession>
<organism evidence="2 3">
    <name type="scientific">Euplotes crassus</name>
    <dbReference type="NCBI Taxonomy" id="5936"/>
    <lineage>
        <taxon>Eukaryota</taxon>
        <taxon>Sar</taxon>
        <taxon>Alveolata</taxon>
        <taxon>Ciliophora</taxon>
        <taxon>Intramacronucleata</taxon>
        <taxon>Spirotrichea</taxon>
        <taxon>Hypotrichia</taxon>
        <taxon>Euplotida</taxon>
        <taxon>Euplotidae</taxon>
        <taxon>Moneuplotes</taxon>
    </lineage>
</organism>
<keyword evidence="3" id="KW-1185">Reference proteome</keyword>
<feature type="compositionally biased region" description="Polar residues" evidence="1">
    <location>
        <begin position="1"/>
        <end position="11"/>
    </location>
</feature>